<comment type="caution">
    <text evidence="2">The sequence shown here is derived from an EMBL/GenBank/DDBJ whole genome shotgun (WGS) entry which is preliminary data.</text>
</comment>
<dbReference type="EMBL" id="LZTJ01000012">
    <property type="protein sequence ID" value="OBP77062.1"/>
    <property type="molecule type" value="Genomic_DNA"/>
</dbReference>
<reference evidence="3" key="1">
    <citation type="submission" date="2016-06" db="EMBL/GenBank/DDBJ databases">
        <title>NZP2037 Pacbio-Illumina hybrid assembly.</title>
        <authorList>
            <person name="Ramsay J.P."/>
        </authorList>
    </citation>
    <scope>NUCLEOTIDE SEQUENCE [LARGE SCALE GENOMIC DNA]</scope>
    <source>
        <strain evidence="3">R7ANS::ICEMlSym2042</strain>
    </source>
</reference>
<keyword evidence="1" id="KW-0732">Signal</keyword>
<feature type="chain" id="PRO_5009827045" description="Secreted protein" evidence="1">
    <location>
        <begin position="28"/>
        <end position="99"/>
    </location>
</feature>
<evidence type="ECO:0000313" key="3">
    <source>
        <dbReference type="Proteomes" id="UP000093748"/>
    </source>
</evidence>
<protein>
    <recommendedName>
        <fullName evidence="4">Secreted protein</fullName>
    </recommendedName>
</protein>
<name>A0A1A5I8V2_RHILI</name>
<dbReference type="AlphaFoldDB" id="A0A1A5I8V2"/>
<proteinExistence type="predicted"/>
<sequence>MKTLRSHFRTATLALCAAGLFASQATAMSVIAPDQSSPIVLAASDCYAIGQQVAEQNGGTLAKASQSTRGGQPVCVIVVLVPGKDGQRPRRSEIVVPQN</sequence>
<dbReference type="OrthoDB" id="8454730at2"/>
<evidence type="ECO:0000313" key="2">
    <source>
        <dbReference type="EMBL" id="OBP77062.1"/>
    </source>
</evidence>
<evidence type="ECO:0000256" key="1">
    <source>
        <dbReference type="SAM" id="SignalP"/>
    </source>
</evidence>
<dbReference type="Proteomes" id="UP000093748">
    <property type="component" value="Unassembled WGS sequence"/>
</dbReference>
<dbReference type="RefSeq" id="WP_010915043.1">
    <property type="nucleotide sequence ID" value="NZ_LZTH01000012.1"/>
</dbReference>
<feature type="signal peptide" evidence="1">
    <location>
        <begin position="1"/>
        <end position="27"/>
    </location>
</feature>
<evidence type="ECO:0008006" key="4">
    <source>
        <dbReference type="Google" id="ProtNLM"/>
    </source>
</evidence>
<organism evidence="2 3">
    <name type="scientific">Rhizobium loti</name>
    <name type="common">Mesorhizobium loti</name>
    <dbReference type="NCBI Taxonomy" id="381"/>
    <lineage>
        <taxon>Bacteria</taxon>
        <taxon>Pseudomonadati</taxon>
        <taxon>Pseudomonadota</taxon>
        <taxon>Alphaproteobacteria</taxon>
        <taxon>Hyphomicrobiales</taxon>
        <taxon>Phyllobacteriaceae</taxon>
        <taxon>Mesorhizobium</taxon>
    </lineage>
</organism>
<accession>A0A1A5I8V2</accession>
<gene>
    <name evidence="2" type="ORF">BAE39_13540</name>
</gene>
<dbReference type="GeneID" id="66685078"/>